<gene>
    <name evidence="1" type="ORF">Faunusvirus62_1</name>
</gene>
<accession>A0A3G5A2Y3</accession>
<sequence>MNIVAIPKGTSYYDSHVNTIIHLQKIYKIKMVRRSLLATKLDNSVIANNTFDTFQTIIQDKYLINNVDKFINRLVNGSKKHCVARELLVTFVIAGYPETVFDNITDDLVVTLIKVSKNIVYLYDSFYKSINDVKIKLFKNYMTQFNELFNKWKERDLKKVLEPMIFSYFELEETKKIVLNEKYLNPEKNLNPDALQFINLCNGLQNKLTNYMKKIDGLKYFNKFKSINYDMSPNEYKKLHNIISETMHKAYWNVLLEEL</sequence>
<feature type="non-terminal residue" evidence="1">
    <location>
        <position position="259"/>
    </location>
</feature>
<dbReference type="EMBL" id="MK072193">
    <property type="protein sequence ID" value="AYV79839.1"/>
    <property type="molecule type" value="Genomic_DNA"/>
</dbReference>
<proteinExistence type="predicted"/>
<name>A0A3G5A2Y3_9VIRU</name>
<reference evidence="1" key="1">
    <citation type="submission" date="2018-10" db="EMBL/GenBank/DDBJ databases">
        <title>Hidden diversity of soil giant viruses.</title>
        <authorList>
            <person name="Schulz F."/>
            <person name="Alteio L."/>
            <person name="Goudeau D."/>
            <person name="Ryan E.M."/>
            <person name="Malmstrom R.R."/>
            <person name="Blanchard J."/>
            <person name="Woyke T."/>
        </authorList>
    </citation>
    <scope>NUCLEOTIDE SEQUENCE</scope>
    <source>
        <strain evidence="1">FNV1</strain>
    </source>
</reference>
<evidence type="ECO:0000313" key="1">
    <source>
        <dbReference type="EMBL" id="AYV79839.1"/>
    </source>
</evidence>
<protein>
    <submittedName>
        <fullName evidence="1">Uncharacterized protein</fullName>
    </submittedName>
</protein>
<organism evidence="1">
    <name type="scientific">Faunusvirus sp</name>
    <dbReference type="NCBI Taxonomy" id="2487766"/>
    <lineage>
        <taxon>Viruses</taxon>
        <taxon>Varidnaviria</taxon>
        <taxon>Bamfordvirae</taxon>
        <taxon>Nucleocytoviricota</taxon>
        <taxon>Megaviricetes</taxon>
        <taxon>Imitervirales</taxon>
        <taxon>Mimiviridae</taxon>
    </lineage>
</organism>